<sequence>MRRRSPSGKVREPPTVTEEELLNILTEAMKYLGLDWSPQRPALFFLEVHDEILRSWRSPIRPELNLRYLFFFPLVDSRPPQKDQEVFQPLSRYTDMWCVLPAVLDGAISGNAYFAIRDSIFPGKVGNRASGAPQPIKDGSIITTILLCPWKPLTHTWSCRANGDNMHILLWCPFEPGVSGLTAGQQLRLVYGRWTNSTALDSFSGFIWDELADPYNHHVHRLSRVLPCHRTNATVAKRVHPNKLSKYTDFIENHRKRKSSSSSDTSVKNAKITAFSAPVRVTQATLDKMVLNFVFAGQAEEVGVQQGIQKRFGDVMKEPELIAAAILLPRFRTSWTTEENILNAGLDYIRNHLDTDLDDITSTNSSLSDEDDFFVVINTVVIL</sequence>
<dbReference type="OrthoDB" id="8772022at2759"/>
<dbReference type="AlphaFoldDB" id="A0A3N0YND0"/>
<protein>
    <submittedName>
        <fullName evidence="1">Uncharacterized protein</fullName>
    </submittedName>
</protein>
<keyword evidence="2" id="KW-1185">Reference proteome</keyword>
<accession>A0A3N0YND0</accession>
<gene>
    <name evidence="1" type="ORF">DPX16_16089</name>
</gene>
<evidence type="ECO:0000313" key="2">
    <source>
        <dbReference type="Proteomes" id="UP000281406"/>
    </source>
</evidence>
<dbReference type="Proteomes" id="UP000281406">
    <property type="component" value="Unassembled WGS sequence"/>
</dbReference>
<evidence type="ECO:0000313" key="1">
    <source>
        <dbReference type="EMBL" id="ROL47717.1"/>
    </source>
</evidence>
<comment type="caution">
    <text evidence="1">The sequence shown here is derived from an EMBL/GenBank/DDBJ whole genome shotgun (WGS) entry which is preliminary data.</text>
</comment>
<dbReference type="EMBL" id="RJVU01035287">
    <property type="protein sequence ID" value="ROL47717.1"/>
    <property type="molecule type" value="Genomic_DNA"/>
</dbReference>
<organism evidence="1 2">
    <name type="scientific">Anabarilius grahami</name>
    <name type="common">Kanglang fish</name>
    <name type="synonym">Barilius grahami</name>
    <dbReference type="NCBI Taxonomy" id="495550"/>
    <lineage>
        <taxon>Eukaryota</taxon>
        <taxon>Metazoa</taxon>
        <taxon>Chordata</taxon>
        <taxon>Craniata</taxon>
        <taxon>Vertebrata</taxon>
        <taxon>Euteleostomi</taxon>
        <taxon>Actinopterygii</taxon>
        <taxon>Neopterygii</taxon>
        <taxon>Teleostei</taxon>
        <taxon>Ostariophysi</taxon>
        <taxon>Cypriniformes</taxon>
        <taxon>Xenocyprididae</taxon>
        <taxon>Xenocypridinae</taxon>
        <taxon>Xenocypridinae incertae sedis</taxon>
        <taxon>Anabarilius</taxon>
    </lineage>
</organism>
<name>A0A3N0YND0_ANAGA</name>
<reference evidence="1 2" key="1">
    <citation type="submission" date="2018-10" db="EMBL/GenBank/DDBJ databases">
        <title>Genome assembly for a Yunnan-Guizhou Plateau 3E fish, Anabarilius grahami (Regan), and its evolutionary and genetic applications.</title>
        <authorList>
            <person name="Jiang W."/>
        </authorList>
    </citation>
    <scope>NUCLEOTIDE SEQUENCE [LARGE SCALE GENOMIC DNA]</scope>
    <source>
        <strain evidence="1">AG-KIZ</strain>
        <tissue evidence="1">Muscle</tissue>
    </source>
</reference>
<proteinExistence type="predicted"/>